<evidence type="ECO:0000313" key="1">
    <source>
        <dbReference type="EMBL" id="TWV90894.1"/>
    </source>
</evidence>
<dbReference type="OrthoDB" id="673108at2"/>
<sequence>MIRVYFNPDYTLGFPLTGEEVKIENLQHIADVDASDLREAFEICQNEDLPWVSRAEVTPDPLVADGTRSVAPGDVLELDGEWYLVGPADFQRI</sequence>
<proteinExistence type="predicted"/>
<dbReference type="EMBL" id="VOHS01000079">
    <property type="protein sequence ID" value="TWV90894.1"/>
    <property type="molecule type" value="Genomic_DNA"/>
</dbReference>
<dbReference type="AlphaFoldDB" id="A0A5C6LJE2"/>
<comment type="caution">
    <text evidence="1">The sequence shown here is derived from an EMBL/GenBank/DDBJ whole genome shotgun (WGS) entry which is preliminary data.</text>
</comment>
<dbReference type="RefSeq" id="WP_146308342.1">
    <property type="nucleotide sequence ID" value="NZ_VOHS01000079.1"/>
</dbReference>
<dbReference type="Proteomes" id="UP000318815">
    <property type="component" value="Unassembled WGS sequence"/>
</dbReference>
<keyword evidence="2" id="KW-1185">Reference proteome</keyword>
<protein>
    <submittedName>
        <fullName evidence="1">Uncharacterized protein</fullName>
    </submittedName>
</protein>
<accession>A0A5C6LJE2</accession>
<reference evidence="1 2" key="1">
    <citation type="submission" date="2019-08" db="EMBL/GenBank/DDBJ databases">
        <title>Whole genome sequencing of chitin degrading bacteria Chitinophaga pinensis YS16.</title>
        <authorList>
            <person name="Singh R.P."/>
            <person name="Manchanda G."/>
            <person name="Maurya I.K."/>
            <person name="Joshi N.K."/>
            <person name="Srivastava A.K."/>
        </authorList>
    </citation>
    <scope>NUCLEOTIDE SEQUENCE [LARGE SCALE GENOMIC DNA]</scope>
    <source>
        <strain evidence="1 2">YS-16</strain>
    </source>
</reference>
<name>A0A5C6LJE2_9BACT</name>
<evidence type="ECO:0000313" key="2">
    <source>
        <dbReference type="Proteomes" id="UP000318815"/>
    </source>
</evidence>
<gene>
    <name evidence="1" type="ORF">FEF09_29160</name>
</gene>
<organism evidence="1 2">
    <name type="scientific">Chitinophaga pinensis</name>
    <dbReference type="NCBI Taxonomy" id="79329"/>
    <lineage>
        <taxon>Bacteria</taxon>
        <taxon>Pseudomonadati</taxon>
        <taxon>Bacteroidota</taxon>
        <taxon>Chitinophagia</taxon>
        <taxon>Chitinophagales</taxon>
        <taxon>Chitinophagaceae</taxon>
        <taxon>Chitinophaga</taxon>
    </lineage>
</organism>